<dbReference type="SUPFAM" id="SSF82657">
    <property type="entry name" value="BolA-like"/>
    <property type="match status" value="1"/>
</dbReference>
<evidence type="ECO:0000259" key="12">
    <source>
        <dbReference type="Pfam" id="PF01494"/>
    </source>
</evidence>
<organism evidence="13 14">
    <name type="scientific">Maudiozyma exigua</name>
    <name type="common">Yeast</name>
    <name type="synonym">Kazachstania exigua</name>
    <dbReference type="NCBI Taxonomy" id="34358"/>
    <lineage>
        <taxon>Eukaryota</taxon>
        <taxon>Fungi</taxon>
        <taxon>Dikarya</taxon>
        <taxon>Ascomycota</taxon>
        <taxon>Saccharomycotina</taxon>
        <taxon>Saccharomycetes</taxon>
        <taxon>Saccharomycetales</taxon>
        <taxon>Saccharomycetaceae</taxon>
        <taxon>Maudiozyma</taxon>
    </lineage>
</organism>
<evidence type="ECO:0000256" key="3">
    <source>
        <dbReference type="ARBA" id="ARBA00022630"/>
    </source>
</evidence>
<comment type="caution">
    <text evidence="13">The sequence shown here is derived from an EMBL/GenBank/DDBJ whole genome shotgun (WGS) entry which is preliminary data.</text>
</comment>
<keyword evidence="6 11" id="KW-0274">FAD</keyword>
<comment type="cofactor">
    <cofactor evidence="1 11">
        <name>FAD</name>
        <dbReference type="ChEBI" id="CHEBI:57692"/>
    </cofactor>
</comment>
<evidence type="ECO:0000313" key="13">
    <source>
        <dbReference type="EMBL" id="KAG0659323.1"/>
    </source>
</evidence>
<dbReference type="InterPro" id="IPR018168">
    <property type="entry name" value="Ubi_Hdrlase_CS"/>
</dbReference>
<accession>A0A9P6W164</accession>
<comment type="subcellular location">
    <subcellularLocation>
        <location evidence="11">Mitochondrion inner membrane</location>
        <topology evidence="11">Peripheral membrane protein</topology>
        <orientation evidence="11">Matrix side</orientation>
    </subcellularLocation>
</comment>
<dbReference type="HAMAP" id="MF_03193">
    <property type="entry name" value="COQ6_monooxygenase"/>
    <property type="match status" value="1"/>
</dbReference>
<dbReference type="OrthoDB" id="683240at2759"/>
<dbReference type="GO" id="GO:0071949">
    <property type="term" value="F:FAD binding"/>
    <property type="evidence" value="ECO:0007669"/>
    <property type="project" value="InterPro"/>
</dbReference>
<dbReference type="Pfam" id="PF01722">
    <property type="entry name" value="BolA"/>
    <property type="match status" value="1"/>
</dbReference>
<keyword evidence="8 11" id="KW-0503">Monooxygenase</keyword>
<comment type="similarity">
    <text evidence="2 11">Belongs to the UbiH/COQ6 family.</text>
</comment>
<feature type="domain" description="FAD-binding" evidence="12">
    <location>
        <begin position="353"/>
        <end position="402"/>
    </location>
</feature>
<evidence type="ECO:0000256" key="1">
    <source>
        <dbReference type="ARBA" id="ARBA00001974"/>
    </source>
</evidence>
<dbReference type="AlphaFoldDB" id="A0A9P6W164"/>
<dbReference type="PANTHER" id="PTHR43876">
    <property type="entry name" value="UBIQUINONE BIOSYNTHESIS MONOOXYGENASE COQ6, MITOCHONDRIAL"/>
    <property type="match status" value="1"/>
</dbReference>
<dbReference type="GO" id="GO:0106364">
    <property type="term" value="F:4-hydroxy-3-all-trans-polyprenylbenzoate oxygenase activity"/>
    <property type="evidence" value="ECO:0007669"/>
    <property type="project" value="UniProtKB-EC"/>
</dbReference>
<comment type="catalytic activity">
    <reaction evidence="11">
        <text>a 4-hydroxy-3-(all-trans-polyprenyl)benzoate + 2 reduced [2Fe-2S]-[ferredoxin] + O2 + 2 H(+) = a 3,4-dihydroxy-5-(all-trans-polyprenyl)benzoate + 2 oxidized [2Fe-2S]-[ferredoxin] + H2O</text>
        <dbReference type="Rhea" id="RHEA:81195"/>
        <dbReference type="Rhea" id="RHEA-COMP:9514"/>
        <dbReference type="Rhea" id="RHEA-COMP:10000"/>
        <dbReference type="Rhea" id="RHEA-COMP:10001"/>
        <dbReference type="Rhea" id="RHEA-COMP:10930"/>
        <dbReference type="ChEBI" id="CHEBI:15377"/>
        <dbReference type="ChEBI" id="CHEBI:15378"/>
        <dbReference type="ChEBI" id="CHEBI:15379"/>
        <dbReference type="ChEBI" id="CHEBI:33737"/>
        <dbReference type="ChEBI" id="CHEBI:33738"/>
        <dbReference type="ChEBI" id="CHEBI:64694"/>
        <dbReference type="ChEBI" id="CHEBI:78396"/>
        <dbReference type="EC" id="1.14.15.45"/>
    </reaction>
</comment>
<evidence type="ECO:0000313" key="14">
    <source>
        <dbReference type="Proteomes" id="UP000750334"/>
    </source>
</evidence>
<dbReference type="EC" id="1.14.15.45" evidence="11"/>
<keyword evidence="7 11" id="KW-0560">Oxidoreductase</keyword>
<proteinExistence type="inferred from homology"/>
<dbReference type="Pfam" id="PF01494">
    <property type="entry name" value="FAD_binding_3"/>
    <property type="match status" value="2"/>
</dbReference>
<evidence type="ECO:0000256" key="4">
    <source>
        <dbReference type="ARBA" id="ARBA00022688"/>
    </source>
</evidence>
<dbReference type="PANTHER" id="PTHR43876:SF7">
    <property type="entry name" value="UBIQUINONE BIOSYNTHESIS MONOOXYGENASE COQ6, MITOCHONDRIAL"/>
    <property type="match status" value="1"/>
</dbReference>
<sequence>MMFGRVIRRQLATVTKSNGPKLTDVLIVGGGPAGLTLATAIKTSPILSGFKTTLVDSQNLTDRVAKFYDNPPKEFTNRVVSLTPKSKKFLTQTLGVPLMHDRIQSYDGLYIIDGMTDARMALDKDEMLDMIEILNIQASLLHRLNHLNLPSDSFEIKEEVKVTNIESSVKGDPKSWPIVTLSNGEQYKTRLLVGADGFNSPVKKFSGITTRGWPYDTWGMVATMKLNPLSPFARLRGWQRFLKTGPIAHLPLPGDNATLVWSTKGNDLSQLLVQLDPKVFASMVNAAFILDDADMDYYYKVLGENPNDPATNETVIEDINQRINQVRDSLRNDSLIDEQYPPQVIDIVDKTRARFPLKLSHADTYCSDRIALVGDAAHTTHPLAGQGLNMGQHDVEELSKAMEKGTLRGLDIGSLLCLEPFWAESYPFNNVRLGMADKLHKLYGTDFPPVVQLRSLGLQITNNIEPRDQPIIDMLTEEDLRNKISTTIPDVYNVIVTDLSYGCGQSFDVVVVSDIFQGKNKLQRSRLVNSSLKEEIGSIHAFSCKCYTEEEWAKIVI</sequence>
<dbReference type="GO" id="GO:0031314">
    <property type="term" value="C:extrinsic component of mitochondrial inner membrane"/>
    <property type="evidence" value="ECO:0007669"/>
    <property type="project" value="UniProtKB-UniRule"/>
</dbReference>
<evidence type="ECO:0000256" key="6">
    <source>
        <dbReference type="ARBA" id="ARBA00022827"/>
    </source>
</evidence>
<dbReference type="GO" id="GO:0120538">
    <property type="term" value="F:2-methoxy-6-polyprenolphenol 4-hydroxylase activity"/>
    <property type="evidence" value="ECO:0007669"/>
    <property type="project" value="UniProtKB-EC"/>
</dbReference>
<keyword evidence="4 11" id="KW-0831">Ubiquinone biosynthesis</keyword>
<dbReference type="FunFam" id="3.50.50.60:FF:000239">
    <property type="entry name" value="Ubiquinone biosynthesis monooxygenase COQ6, mitochondrial"/>
    <property type="match status" value="1"/>
</dbReference>
<evidence type="ECO:0000256" key="5">
    <source>
        <dbReference type="ARBA" id="ARBA00022792"/>
    </source>
</evidence>
<dbReference type="EMBL" id="PUHR01000194">
    <property type="protein sequence ID" value="KAG0659323.1"/>
    <property type="molecule type" value="Genomic_DNA"/>
</dbReference>
<evidence type="ECO:0000256" key="7">
    <source>
        <dbReference type="ARBA" id="ARBA00023002"/>
    </source>
</evidence>
<keyword evidence="10 11" id="KW-0472">Membrane</keyword>
<dbReference type="PRINTS" id="PR00420">
    <property type="entry name" value="RNGMNOXGNASE"/>
</dbReference>
<dbReference type="Gene3D" id="3.30.300.90">
    <property type="entry name" value="BolA-like"/>
    <property type="match status" value="1"/>
</dbReference>
<gene>
    <name evidence="11 13" type="primary">COQ6</name>
    <name evidence="13" type="ORF">C6P45_001865</name>
</gene>
<dbReference type="InterPro" id="IPR010971">
    <property type="entry name" value="UbiH/COQ6"/>
</dbReference>
<feature type="domain" description="FAD-binding" evidence="12">
    <location>
        <begin position="23"/>
        <end position="227"/>
    </location>
</feature>
<dbReference type="NCBIfam" id="TIGR01988">
    <property type="entry name" value="Ubi-OHases"/>
    <property type="match status" value="1"/>
</dbReference>
<reference evidence="13 14" key="1">
    <citation type="submission" date="2020-11" db="EMBL/GenBank/DDBJ databases">
        <title>Kefir isolates.</title>
        <authorList>
            <person name="Marcisauskas S."/>
            <person name="Kim Y."/>
            <person name="Blasche S."/>
        </authorList>
    </citation>
    <scope>NUCLEOTIDE SEQUENCE [LARGE SCALE GENOMIC DNA]</scope>
    <source>
        <strain evidence="13 14">OG2</strain>
    </source>
</reference>
<protein>
    <recommendedName>
        <fullName evidence="11">Ubiquinone biosynthesis monooxygenase COQ6, mitochondrial</fullName>
        <ecNumber evidence="11">1.14.15.45</ecNumber>
    </recommendedName>
    <alternativeName>
        <fullName evidence="11">2-methoxy-6-polyprenolphenol 4-hydroxylase</fullName>
        <ecNumber evidence="11">1.14.15.46</ecNumber>
    </alternativeName>
</protein>
<dbReference type="SUPFAM" id="SSF51905">
    <property type="entry name" value="FAD/NAD(P)-binding domain"/>
    <property type="match status" value="1"/>
</dbReference>
<dbReference type="InterPro" id="IPR036188">
    <property type="entry name" value="FAD/NAD-bd_sf"/>
</dbReference>
<evidence type="ECO:0000256" key="9">
    <source>
        <dbReference type="ARBA" id="ARBA00023128"/>
    </source>
</evidence>
<dbReference type="GO" id="GO:0016712">
    <property type="term" value="F:oxidoreductase activity, acting on paired donors, with incorporation or reduction of molecular oxygen, reduced flavin or flavoprotein as one donor, and incorporation of one atom of oxygen"/>
    <property type="evidence" value="ECO:0007669"/>
    <property type="project" value="UniProtKB-UniRule"/>
</dbReference>
<keyword evidence="14" id="KW-1185">Reference proteome</keyword>
<dbReference type="InterPro" id="IPR051205">
    <property type="entry name" value="UbiH/COQ6_monooxygenase"/>
</dbReference>
<comment type="function">
    <text evidence="11">FAD-dependent monooxygenase required for two non-consecutive steps during ubiquinone biosynthesis. Required for the C5-ring hydroxylation during ubiquinone biosynthesis by catalyzing the hydroxylation of 4-hydroxy-3-(all-trans-polyprenyl)benzoic acid to 3,4-dihydroxy-5-(all-trans-polyprenyl)benzoic acid. Also acts downstream of coq4, for the C1-hydroxylation during ubiquinone biosynthesis by catalyzing the hydroxylation of 2-methoxy-6-(all-trans-polyprenyl)phenol to 2-methoxy-6-(all-trans-polyprenyl)benzene-1,4-diol. The electrons required for the hydroxylation reaction are funneled indirectly to coq6 from NADPH via a ferredoxin/ferredoxin reductase system.</text>
</comment>
<keyword evidence="13" id="KW-0830">Ubiquinone</keyword>
<dbReference type="Proteomes" id="UP000750334">
    <property type="component" value="Unassembled WGS sequence"/>
</dbReference>
<comment type="catalytic activity">
    <reaction evidence="11">
        <text>a 2-methoxy-6-(all-trans-polyprenyl)phenol + 2 reduced [2Fe-2S]-[ferredoxin] + O2 + 2 H(+) = a 2-methoxy-6-(all-trans-polyprenyl)benzene-1,4-diol + 2 oxidized [2Fe-2S]-[ferredoxin] + H2O</text>
        <dbReference type="Rhea" id="RHEA:81183"/>
        <dbReference type="Rhea" id="RHEA-COMP:9551"/>
        <dbReference type="Rhea" id="RHEA-COMP:10000"/>
        <dbReference type="Rhea" id="RHEA-COMP:10001"/>
        <dbReference type="Rhea" id="RHEA-COMP:10858"/>
        <dbReference type="ChEBI" id="CHEBI:15377"/>
        <dbReference type="ChEBI" id="CHEBI:15378"/>
        <dbReference type="ChEBI" id="CHEBI:15379"/>
        <dbReference type="ChEBI" id="CHEBI:33737"/>
        <dbReference type="ChEBI" id="CHEBI:33738"/>
        <dbReference type="ChEBI" id="CHEBI:62731"/>
        <dbReference type="ChEBI" id="CHEBI:84166"/>
        <dbReference type="EC" id="1.14.15.46"/>
    </reaction>
</comment>
<dbReference type="PROSITE" id="PS01304">
    <property type="entry name" value="UBIH"/>
    <property type="match status" value="1"/>
</dbReference>
<keyword evidence="3 11" id="KW-0285">Flavoprotein</keyword>
<dbReference type="EC" id="1.14.15.46" evidence="11"/>
<dbReference type="InterPro" id="IPR002938">
    <property type="entry name" value="FAD-bd"/>
</dbReference>
<comment type="pathway">
    <text evidence="11">Cofactor biosynthesis; ubiquinone biosynthesis.</text>
</comment>
<name>A0A9P6W164_MAUEX</name>
<comment type="subunit">
    <text evidence="11">Component of a multi-subunit COQ enzyme complex, composed of at least COQ3, COQ4, COQ5, COQ6, COQ7 and COQ9.</text>
</comment>
<dbReference type="InterPro" id="IPR000689">
    <property type="entry name" value="UbQ_mOase_COQ6"/>
</dbReference>
<evidence type="ECO:0000256" key="11">
    <source>
        <dbReference type="HAMAP-Rule" id="MF_03193"/>
    </source>
</evidence>
<keyword evidence="5 11" id="KW-0999">Mitochondrion inner membrane</keyword>
<dbReference type="Gene3D" id="3.50.50.60">
    <property type="entry name" value="FAD/NAD(P)-binding domain"/>
    <property type="match status" value="2"/>
</dbReference>
<evidence type="ECO:0000256" key="8">
    <source>
        <dbReference type="ARBA" id="ARBA00023033"/>
    </source>
</evidence>
<dbReference type="FunFam" id="3.50.50.60:FF:000021">
    <property type="entry name" value="Ubiquinone biosynthesis monooxygenase COQ6"/>
    <property type="match status" value="1"/>
</dbReference>
<keyword evidence="9 11" id="KW-0496">Mitochondrion</keyword>
<evidence type="ECO:0000256" key="10">
    <source>
        <dbReference type="ARBA" id="ARBA00023136"/>
    </source>
</evidence>
<dbReference type="InterPro" id="IPR036065">
    <property type="entry name" value="BolA-like_sf"/>
</dbReference>
<dbReference type="InterPro" id="IPR002634">
    <property type="entry name" value="BolA"/>
</dbReference>
<evidence type="ECO:0000256" key="2">
    <source>
        <dbReference type="ARBA" id="ARBA00005349"/>
    </source>
</evidence>